<feature type="transmembrane region" description="Helical" evidence="1">
    <location>
        <begin position="6"/>
        <end position="22"/>
    </location>
</feature>
<keyword evidence="1" id="KW-0812">Transmembrane</keyword>
<dbReference type="AlphaFoldDB" id="A0A4Y3NGI0"/>
<evidence type="ECO:0000313" key="2">
    <source>
        <dbReference type="EMBL" id="GEB18168.1"/>
    </source>
</evidence>
<evidence type="ECO:0008006" key="4">
    <source>
        <dbReference type="Google" id="ProtNLM"/>
    </source>
</evidence>
<accession>A0A4Y3NGI0</accession>
<dbReference type="OrthoDB" id="3718129at2"/>
<feature type="transmembrane region" description="Helical" evidence="1">
    <location>
        <begin position="96"/>
        <end position="116"/>
    </location>
</feature>
<evidence type="ECO:0000313" key="3">
    <source>
        <dbReference type="Proteomes" id="UP000317715"/>
    </source>
</evidence>
<dbReference type="EMBL" id="BJMD01000005">
    <property type="protein sequence ID" value="GEB18168.1"/>
    <property type="molecule type" value="Genomic_DNA"/>
</dbReference>
<dbReference type="Proteomes" id="UP000317715">
    <property type="component" value="Unassembled WGS sequence"/>
</dbReference>
<organism evidence="2 3">
    <name type="scientific">Paenarthrobacter aurescens</name>
    <name type="common">Arthrobacter aurescens</name>
    <dbReference type="NCBI Taxonomy" id="43663"/>
    <lineage>
        <taxon>Bacteria</taxon>
        <taxon>Bacillati</taxon>
        <taxon>Actinomycetota</taxon>
        <taxon>Actinomycetes</taxon>
        <taxon>Micrococcales</taxon>
        <taxon>Micrococcaceae</taxon>
        <taxon>Paenarthrobacter</taxon>
    </lineage>
</organism>
<feature type="transmembrane region" description="Helical" evidence="1">
    <location>
        <begin position="63"/>
        <end position="84"/>
    </location>
</feature>
<feature type="transmembrane region" description="Helical" evidence="1">
    <location>
        <begin position="171"/>
        <end position="190"/>
    </location>
</feature>
<keyword evidence="1" id="KW-1133">Transmembrane helix</keyword>
<dbReference type="RefSeq" id="WP_141282092.1">
    <property type="nucleotide sequence ID" value="NZ_BAAAWK010000001.1"/>
</dbReference>
<feature type="transmembrane region" description="Helical" evidence="1">
    <location>
        <begin position="136"/>
        <end position="159"/>
    </location>
</feature>
<proteinExistence type="predicted"/>
<keyword evidence="3" id="KW-1185">Reference proteome</keyword>
<gene>
    <name evidence="2" type="ORF">AAU01_09230</name>
</gene>
<protein>
    <recommendedName>
        <fullName evidence="4">Integral membrane protein</fullName>
    </recommendedName>
</protein>
<sequence length="340" mass="37555">MIQTVAAAMIWLLVVCLLLGFRRRRDHSVLTAAITIAVALTLNIDQVYLGFDAVLGGRDFVDLLSNISMVVGIYFLSTAIIRAAKPDETVERRDTAGLVLLATVIVCLAASFSAVVTEGSSTRFMVDYGGQWPAALYSSIQFVYIGYVVSVTGVTCFRFRGDMLRPYFRMAFTSIGVGCTFAVLLVLLVLAMDVLHLHGRLDAMRAISPIYDAAVVAAMTFLCVGLAIPPVARRILRRKQSATEAELVSDLTKIWENTTKKRQNVRLVRDTEMISHQDHAQRLHRMLVEVQDALLVEPGLGSSLDIHDLNVLNAAENYLAGPIVRQVAVRRRKGNRRYDG</sequence>
<comment type="caution">
    <text evidence="2">The sequence shown here is derived from an EMBL/GenBank/DDBJ whole genome shotgun (WGS) entry which is preliminary data.</text>
</comment>
<feature type="transmembrane region" description="Helical" evidence="1">
    <location>
        <begin position="210"/>
        <end position="232"/>
    </location>
</feature>
<feature type="transmembrane region" description="Helical" evidence="1">
    <location>
        <begin position="29"/>
        <end position="51"/>
    </location>
</feature>
<reference evidence="2 3" key="1">
    <citation type="submission" date="2019-06" db="EMBL/GenBank/DDBJ databases">
        <title>Whole genome shotgun sequence of Paenarthrobacter aurescens NBRC 12136.</title>
        <authorList>
            <person name="Hosoyama A."/>
            <person name="Uohara A."/>
            <person name="Ohji S."/>
            <person name="Ichikawa N."/>
        </authorList>
    </citation>
    <scope>NUCLEOTIDE SEQUENCE [LARGE SCALE GENOMIC DNA]</scope>
    <source>
        <strain evidence="2 3">NBRC 12136</strain>
    </source>
</reference>
<name>A0A4Y3NGI0_PAEAU</name>
<dbReference type="GeneID" id="97300769"/>
<evidence type="ECO:0000256" key="1">
    <source>
        <dbReference type="SAM" id="Phobius"/>
    </source>
</evidence>
<keyword evidence="1" id="KW-0472">Membrane</keyword>